<gene>
    <name evidence="2" type="ORF">EVA_21903</name>
</gene>
<protein>
    <submittedName>
        <fullName evidence="2">Membrane protein</fullName>
    </submittedName>
</protein>
<keyword evidence="1" id="KW-1133">Transmembrane helix</keyword>
<organism evidence="2">
    <name type="scientific">gut metagenome</name>
    <dbReference type="NCBI Taxonomy" id="749906"/>
    <lineage>
        <taxon>unclassified sequences</taxon>
        <taxon>metagenomes</taxon>
        <taxon>organismal metagenomes</taxon>
    </lineage>
</organism>
<evidence type="ECO:0000313" key="2">
    <source>
        <dbReference type="EMBL" id="EJW89990.1"/>
    </source>
</evidence>
<feature type="transmembrane region" description="Helical" evidence="1">
    <location>
        <begin position="29"/>
        <end position="45"/>
    </location>
</feature>
<keyword evidence="1" id="KW-0812">Transmembrane</keyword>
<sequence>MMLLLILLAAGIYYYVALPAINIHASGFWGFLILLVVFGLLLYAGKKGVRSPREMKEFKLLKWGARFAGLL</sequence>
<dbReference type="EMBL" id="AMCI01009126">
    <property type="protein sequence ID" value="EJW89990.1"/>
    <property type="molecule type" value="Genomic_DNA"/>
</dbReference>
<name>J9BQW7_9ZZZZ</name>
<reference evidence="2" key="1">
    <citation type="journal article" date="2012" name="PLoS ONE">
        <title>Gene sets for utilization of primary and secondary nutrition supplies in the distal gut of endangered iberian lynx.</title>
        <authorList>
            <person name="Alcaide M."/>
            <person name="Messina E."/>
            <person name="Richter M."/>
            <person name="Bargiela R."/>
            <person name="Peplies J."/>
            <person name="Huws S.A."/>
            <person name="Newbold C.J."/>
            <person name="Golyshin P.N."/>
            <person name="Simon M.A."/>
            <person name="Lopez G."/>
            <person name="Yakimov M.M."/>
            <person name="Ferrer M."/>
        </authorList>
    </citation>
    <scope>NUCLEOTIDE SEQUENCE</scope>
</reference>
<accession>J9BQW7</accession>
<comment type="caution">
    <text evidence="2">The sequence shown here is derived from an EMBL/GenBank/DDBJ whole genome shotgun (WGS) entry which is preliminary data.</text>
</comment>
<keyword evidence="1" id="KW-0472">Membrane</keyword>
<dbReference type="AlphaFoldDB" id="J9BQW7"/>
<proteinExistence type="predicted"/>
<feature type="non-terminal residue" evidence="2">
    <location>
        <position position="71"/>
    </location>
</feature>
<evidence type="ECO:0000256" key="1">
    <source>
        <dbReference type="SAM" id="Phobius"/>
    </source>
</evidence>